<accession>A0A4S2EIR7</accession>
<sequence>MNFTVTSTRQTKALKVVVYGPEGIGKTTFANNFPQPIYIDTEGSTNFIDSQKLPDPTSWTMLLEELEYLKSTSGIARTIVIDTMDWAENLAKQHLMAKNNWDAIDASSYGTRYVALADEIGKLLNKLSELVELNYNVVLLAHSETKKHELPDELGAFDRYVLKLERRDASLVKEWADMILFANFKTTVITDSKTNSKKATGGQRVMYTTHKPTWDAKNRLGLADELPFDYEQIRVQLEQAMPQAEPVQQPVQAAVQPAPSQIQPQQAPPVQQEQVPLPEEPPQQQEVQQAPPENLPMPEQTETIPSVIPKPVADLMRADGLTPGDLMTMISNAGFMPKRTPLENVPEDLWRHLESGWSTAKEYLHKVYEPEQ</sequence>
<dbReference type="SUPFAM" id="SSF52540">
    <property type="entry name" value="P-loop containing nucleoside triphosphate hydrolases"/>
    <property type="match status" value="1"/>
</dbReference>
<protein>
    <submittedName>
        <fullName evidence="2">ATP-binding protein</fullName>
    </submittedName>
</protein>
<keyword evidence="2" id="KW-0547">Nucleotide-binding</keyword>
<gene>
    <name evidence="2" type="ORF">E5340_04360</name>
</gene>
<dbReference type="Proteomes" id="UP000306855">
    <property type="component" value="Unassembled WGS sequence"/>
</dbReference>
<evidence type="ECO:0000313" key="2">
    <source>
        <dbReference type="EMBL" id="TGY55908.1"/>
    </source>
</evidence>
<evidence type="ECO:0000313" key="3">
    <source>
        <dbReference type="Proteomes" id="UP000306855"/>
    </source>
</evidence>
<evidence type="ECO:0000256" key="1">
    <source>
        <dbReference type="SAM" id="MobiDB-lite"/>
    </source>
</evidence>
<keyword evidence="2" id="KW-0067">ATP-binding</keyword>
<dbReference type="Pfam" id="PF13479">
    <property type="entry name" value="AAA_24"/>
    <property type="match status" value="1"/>
</dbReference>
<feature type="region of interest" description="Disordered" evidence="1">
    <location>
        <begin position="244"/>
        <end position="309"/>
    </location>
</feature>
<organism evidence="2 3">
    <name type="scientific">Ligilactobacillus murinus</name>
    <dbReference type="NCBI Taxonomy" id="1622"/>
    <lineage>
        <taxon>Bacteria</taxon>
        <taxon>Bacillati</taxon>
        <taxon>Bacillota</taxon>
        <taxon>Bacilli</taxon>
        <taxon>Lactobacillales</taxon>
        <taxon>Lactobacillaceae</taxon>
        <taxon>Ligilactobacillus</taxon>
    </lineage>
</organism>
<comment type="caution">
    <text evidence="2">The sequence shown here is derived from an EMBL/GenBank/DDBJ whole genome shotgun (WGS) entry which is preliminary data.</text>
</comment>
<dbReference type="EMBL" id="SRYK01000015">
    <property type="protein sequence ID" value="TGY55908.1"/>
    <property type="molecule type" value="Genomic_DNA"/>
</dbReference>
<feature type="compositionally biased region" description="Low complexity" evidence="1">
    <location>
        <begin position="244"/>
        <end position="292"/>
    </location>
</feature>
<proteinExistence type="predicted"/>
<name>A0A4S2EIR7_9LACO</name>
<dbReference type="GO" id="GO:0005524">
    <property type="term" value="F:ATP binding"/>
    <property type="evidence" value="ECO:0007669"/>
    <property type="project" value="UniProtKB-KW"/>
</dbReference>
<reference evidence="2 3" key="1">
    <citation type="submission" date="2019-04" db="EMBL/GenBank/DDBJ databases">
        <title>Microbes associate with the intestines of laboratory mice.</title>
        <authorList>
            <person name="Navarre W."/>
            <person name="Wong E."/>
            <person name="Huang K."/>
            <person name="Tropini C."/>
            <person name="Ng K."/>
            <person name="Yu B."/>
        </authorList>
    </citation>
    <scope>NUCLEOTIDE SEQUENCE [LARGE SCALE GENOMIC DNA]</scope>
    <source>
        <strain evidence="2 3">NM26_J9</strain>
    </source>
</reference>
<dbReference type="OrthoDB" id="5413799at2"/>
<dbReference type="RefSeq" id="WP_004047464.1">
    <property type="nucleotide sequence ID" value="NZ_BDFM01000189.1"/>
</dbReference>
<dbReference type="InterPro" id="IPR027417">
    <property type="entry name" value="P-loop_NTPase"/>
</dbReference>
<dbReference type="AlphaFoldDB" id="A0A4S2EIR7"/>